<protein>
    <recommendedName>
        <fullName evidence="1">RNA helicase</fullName>
        <ecNumber evidence="1">3.6.4.13</ecNumber>
    </recommendedName>
</protein>
<dbReference type="EC" id="3.6.4.13" evidence="1"/>
<evidence type="ECO:0000256" key="8">
    <source>
        <dbReference type="SAM" id="MobiDB-lite"/>
    </source>
</evidence>
<name>A0ABQ6N7A0_9STRA</name>
<dbReference type="InterPro" id="IPR014001">
    <property type="entry name" value="Helicase_ATP-bd"/>
</dbReference>
<keyword evidence="4" id="KW-0378">Hydrolase</keyword>
<evidence type="ECO:0000256" key="7">
    <source>
        <dbReference type="ARBA" id="ARBA00047984"/>
    </source>
</evidence>
<keyword evidence="12" id="KW-1185">Reference proteome</keyword>
<comment type="catalytic activity">
    <reaction evidence="7">
        <text>ATP + H2O = ADP + phosphate + H(+)</text>
        <dbReference type="Rhea" id="RHEA:13065"/>
        <dbReference type="ChEBI" id="CHEBI:15377"/>
        <dbReference type="ChEBI" id="CHEBI:15378"/>
        <dbReference type="ChEBI" id="CHEBI:30616"/>
        <dbReference type="ChEBI" id="CHEBI:43474"/>
        <dbReference type="ChEBI" id="CHEBI:456216"/>
        <dbReference type="EC" id="3.6.4.13"/>
    </reaction>
</comment>
<evidence type="ECO:0000256" key="4">
    <source>
        <dbReference type="ARBA" id="ARBA00022801"/>
    </source>
</evidence>
<reference evidence="11 12" key="1">
    <citation type="journal article" date="2023" name="Commun. Biol.">
        <title>Genome analysis of Parmales, the sister group of diatoms, reveals the evolutionary specialization of diatoms from phago-mixotrophs to photoautotrophs.</title>
        <authorList>
            <person name="Ban H."/>
            <person name="Sato S."/>
            <person name="Yoshikawa S."/>
            <person name="Yamada K."/>
            <person name="Nakamura Y."/>
            <person name="Ichinomiya M."/>
            <person name="Sato N."/>
            <person name="Blanc-Mathieu R."/>
            <person name="Endo H."/>
            <person name="Kuwata A."/>
            <person name="Ogata H."/>
        </authorList>
    </citation>
    <scope>NUCLEOTIDE SEQUENCE [LARGE SCALE GENOMIC DNA]</scope>
</reference>
<dbReference type="InterPro" id="IPR011545">
    <property type="entry name" value="DEAD/DEAH_box_helicase_dom"/>
</dbReference>
<feature type="region of interest" description="Disordered" evidence="8">
    <location>
        <begin position="368"/>
        <end position="391"/>
    </location>
</feature>
<evidence type="ECO:0000256" key="6">
    <source>
        <dbReference type="ARBA" id="ARBA00023187"/>
    </source>
</evidence>
<dbReference type="InterPro" id="IPR001650">
    <property type="entry name" value="Helicase_C-like"/>
</dbReference>
<dbReference type="Gene3D" id="3.40.50.300">
    <property type="entry name" value="P-loop containing nucleotide triphosphate hydrolases"/>
    <property type="match status" value="2"/>
</dbReference>
<dbReference type="EMBL" id="BRYB01001021">
    <property type="protein sequence ID" value="GMI41725.1"/>
    <property type="molecule type" value="Genomic_DNA"/>
</dbReference>
<proteinExistence type="predicted"/>
<keyword evidence="5" id="KW-0067">ATP-binding</keyword>
<dbReference type="Gene3D" id="1.20.120.1080">
    <property type="match status" value="1"/>
</dbReference>
<evidence type="ECO:0000256" key="5">
    <source>
        <dbReference type="ARBA" id="ARBA00022840"/>
    </source>
</evidence>
<feature type="domain" description="Helicase C-terminal" evidence="10">
    <location>
        <begin position="604"/>
        <end position="781"/>
    </location>
</feature>
<evidence type="ECO:0000259" key="9">
    <source>
        <dbReference type="PROSITE" id="PS51192"/>
    </source>
</evidence>
<dbReference type="PANTHER" id="PTHR18934:SF83">
    <property type="entry name" value="PRE-MRNA-SPLICING FACTOR ATP-DEPENDENT RNA HELICASE DHX16"/>
    <property type="match status" value="1"/>
</dbReference>
<feature type="compositionally biased region" description="Basic residues" evidence="8">
    <location>
        <begin position="104"/>
        <end position="121"/>
    </location>
</feature>
<dbReference type="CDD" id="cd18791">
    <property type="entry name" value="SF2_C_RHA"/>
    <property type="match status" value="1"/>
</dbReference>
<dbReference type="Pfam" id="PF07717">
    <property type="entry name" value="OB_NTP_bind"/>
    <property type="match status" value="1"/>
</dbReference>
<dbReference type="InterPro" id="IPR011709">
    <property type="entry name" value="DEAD-box_helicase_OB_fold"/>
</dbReference>
<dbReference type="SMART" id="SM00487">
    <property type="entry name" value="DEXDc"/>
    <property type="match status" value="1"/>
</dbReference>
<accession>A0ABQ6N7A0</accession>
<dbReference type="Pfam" id="PF00270">
    <property type="entry name" value="DEAD"/>
    <property type="match status" value="1"/>
</dbReference>
<dbReference type="PROSITE" id="PS51257">
    <property type="entry name" value="PROKAR_LIPOPROTEIN"/>
    <property type="match status" value="1"/>
</dbReference>
<dbReference type="PROSITE" id="PS00690">
    <property type="entry name" value="DEAH_ATP_HELICASE"/>
    <property type="match status" value="1"/>
</dbReference>
<keyword evidence="6" id="KW-0508">mRNA splicing</keyword>
<keyword evidence="2" id="KW-0507">mRNA processing</keyword>
<dbReference type="Proteomes" id="UP001165060">
    <property type="component" value="Unassembled WGS sequence"/>
</dbReference>
<dbReference type="PROSITE" id="PS51194">
    <property type="entry name" value="HELICASE_CTER"/>
    <property type="match status" value="1"/>
</dbReference>
<feature type="compositionally biased region" description="Basic and acidic residues" evidence="8">
    <location>
        <begin position="165"/>
        <end position="202"/>
    </location>
</feature>
<feature type="region of interest" description="Disordered" evidence="8">
    <location>
        <begin position="279"/>
        <end position="300"/>
    </location>
</feature>
<dbReference type="SMART" id="SM00847">
    <property type="entry name" value="HA2"/>
    <property type="match status" value="1"/>
</dbReference>
<gene>
    <name evidence="11" type="ORF">TeGR_g7193</name>
</gene>
<evidence type="ECO:0000256" key="2">
    <source>
        <dbReference type="ARBA" id="ARBA00022664"/>
    </source>
</evidence>
<dbReference type="InterPro" id="IPR002464">
    <property type="entry name" value="DNA/RNA_helicase_DEAH_CS"/>
</dbReference>
<dbReference type="PANTHER" id="PTHR18934">
    <property type="entry name" value="ATP-DEPENDENT RNA HELICASE"/>
    <property type="match status" value="1"/>
</dbReference>
<dbReference type="Pfam" id="PF21010">
    <property type="entry name" value="HA2_C"/>
    <property type="match status" value="1"/>
</dbReference>
<dbReference type="InterPro" id="IPR027417">
    <property type="entry name" value="P-loop_NTPase"/>
</dbReference>
<feature type="region of interest" description="Disordered" evidence="8">
    <location>
        <begin position="73"/>
        <end position="227"/>
    </location>
</feature>
<organism evidence="11 12">
    <name type="scientific">Tetraparma gracilis</name>
    <dbReference type="NCBI Taxonomy" id="2962635"/>
    <lineage>
        <taxon>Eukaryota</taxon>
        <taxon>Sar</taxon>
        <taxon>Stramenopiles</taxon>
        <taxon>Ochrophyta</taxon>
        <taxon>Bolidophyceae</taxon>
        <taxon>Parmales</taxon>
        <taxon>Triparmaceae</taxon>
        <taxon>Tetraparma</taxon>
    </lineage>
</organism>
<dbReference type="InterPro" id="IPR007502">
    <property type="entry name" value="Helicase-assoc_dom"/>
</dbReference>
<evidence type="ECO:0000259" key="10">
    <source>
        <dbReference type="PROSITE" id="PS51194"/>
    </source>
</evidence>
<evidence type="ECO:0000256" key="3">
    <source>
        <dbReference type="ARBA" id="ARBA00022741"/>
    </source>
</evidence>
<dbReference type="InterPro" id="IPR048333">
    <property type="entry name" value="HA2_WH"/>
</dbReference>
<feature type="compositionally biased region" description="Basic and acidic residues" evidence="8">
    <location>
        <begin position="376"/>
        <end position="385"/>
    </location>
</feature>
<dbReference type="Pfam" id="PF00271">
    <property type="entry name" value="Helicase_C"/>
    <property type="match status" value="1"/>
</dbReference>
<evidence type="ECO:0000313" key="12">
    <source>
        <dbReference type="Proteomes" id="UP001165060"/>
    </source>
</evidence>
<dbReference type="SMART" id="SM00490">
    <property type="entry name" value="HELICc"/>
    <property type="match status" value="1"/>
</dbReference>
<comment type="caution">
    <text evidence="11">The sequence shown here is derived from an EMBL/GenBank/DDBJ whole genome shotgun (WGS) entry which is preliminary data.</text>
</comment>
<evidence type="ECO:0000256" key="1">
    <source>
        <dbReference type="ARBA" id="ARBA00012552"/>
    </source>
</evidence>
<keyword evidence="3" id="KW-0547">Nucleotide-binding</keyword>
<dbReference type="Pfam" id="PF04408">
    <property type="entry name" value="WHD_HA2"/>
    <property type="match status" value="1"/>
</dbReference>
<dbReference type="SUPFAM" id="SSF52540">
    <property type="entry name" value="P-loop containing nucleoside triphosphate hydrolases"/>
    <property type="match status" value="1"/>
</dbReference>
<sequence length="1051" mass="117889">MSSTKAWISSSLHTLLGFSDSALSSFLLSSCSSAASPAAIEEILKSSDVVPASGNWGDVRDFCREAYRRTHPMKKAAVKAPPPSKPAEYGLVEEEEEEDYKPALSKKSKKEKKEKKSKKKRDRSDDEDEEGDEGATGVVKPVHSRLRDKEAAEPEPTVSAEVQAELDRARDERERDEFAQRLADKDRGKTKNKAEGKGREGGLEGDVGESVKQEDGVSVSLSGLREQSRQAYLEKREARELELLEQAIRDEEELFSGQEMTERERKDLAMRKEILRMAKNRGGEEEDDAGGYRLPDGFIDEDGMINKEKKESVLTSRYKDDVEEKGEMELWQEEQTKKSQMGFGKKKKDEKEYDFVFDDAIDFVVTETKKGKNKKGKESDDVKPDEPEEPVAKGLTDHEKILVGRKKLPVFAYRDEFLEAVAEHQVLIMVGETGSGKTTQTPQYLHEAGYSKLGKIACTQPRRVAAMSVAARVAQEMNVKLGNEVGYSIRFEDCTSPKTIVQYMTDGMLLRSFLTEPDLKSYSCLIIDEAHERTLHTDILFGLVKDIVRFRKDLKLIISSATLDAEKFSSYLDDAPIFMIPGRMFPVDILYCKQPEADYVDAAVVTTLQIHISQDIDSGDILIFLTGQEEIEQCAETLTMRTKGLGARIPELIICPVYANLPADQQARIFMKTPPNSRKVVIATNIAETSLTIDGVCYVIDSGFAKQKSYNPKTSMESLVVTPISQAAANQRSGRAGRTAPGKCFRLFTAWSFKNELEANTIPEIQRTNMGNVVLQLKALGINDLLSFDFMDPPPAECLMRAFENLYALGALNDRGELTKLGRKMAEFPLEPMLSKSVIIAEKYGCVKEVLSMVSMLSIGASVFYRPKDKAVHADTARLNFARGGGGDQISLLRCYTEWEDSGFQTQWCFENYVQSKSMKKARDVREQIAGLCERVELEETSCGVSDFEKVLKAFTAGFFFNVSKLARSGDYTTVKARHTVYIHPSSCMAKDEIPADFLVYFELAFTTKEYMRQVAPIKGEWLTELAPHFYNEADIEEAKKKKLPKARPNK</sequence>
<feature type="domain" description="Helicase ATP-binding" evidence="9">
    <location>
        <begin position="418"/>
        <end position="581"/>
    </location>
</feature>
<evidence type="ECO:0000313" key="11">
    <source>
        <dbReference type="EMBL" id="GMI41725.1"/>
    </source>
</evidence>
<dbReference type="PROSITE" id="PS51192">
    <property type="entry name" value="HELICASE_ATP_BIND_1"/>
    <property type="match status" value="1"/>
</dbReference>